<dbReference type="PANTHER" id="PTHR13234:SF14">
    <property type="entry name" value="GAMMA INTERFERON INDUCIBLE LYSOSOMAL THIOL REDUCTASE"/>
    <property type="match status" value="1"/>
</dbReference>
<keyword evidence="2" id="KW-0325">Glycoprotein</keyword>
<feature type="chain" id="PRO_5005327341" evidence="3">
    <location>
        <begin position="23"/>
        <end position="192"/>
    </location>
</feature>
<sequence>MNCFNKILLFIILFVIFTLTYSQQVNVTIFVESQCPYCTKLMREQLWPFHITRPGIMNLQIVPYGKGQCTFNEKRQLACSCMHGPTECELNRLQNCAISYFPQRHIGLVTCIQGLANLQEAHQRCLSRLSPITQQRLMQCASTQIGETLNYYSMINTHRAQVNLWPTVYVNGRFFDRSYPMEQKICENTSWC</sequence>
<keyword evidence="4" id="KW-1185">Reference proteome</keyword>
<dbReference type="PANTHER" id="PTHR13234">
    <property type="entry name" value="GAMMA-INTERFERON INDUCIBLE LYSOSOMAL THIOL REDUCTASE GILT"/>
    <property type="match status" value="1"/>
</dbReference>
<dbReference type="GO" id="GO:0016671">
    <property type="term" value="F:oxidoreductase activity, acting on a sulfur group of donors, disulfide as acceptor"/>
    <property type="evidence" value="ECO:0007669"/>
    <property type="project" value="InterPro"/>
</dbReference>
<proteinExistence type="inferred from homology"/>
<dbReference type="STRING" id="6248.A0A0K0E2K4"/>
<organism evidence="5">
    <name type="scientific">Strongyloides stercoralis</name>
    <name type="common">Threadworm</name>
    <dbReference type="NCBI Taxonomy" id="6248"/>
    <lineage>
        <taxon>Eukaryota</taxon>
        <taxon>Metazoa</taxon>
        <taxon>Ecdysozoa</taxon>
        <taxon>Nematoda</taxon>
        <taxon>Chromadorea</taxon>
        <taxon>Rhabditida</taxon>
        <taxon>Tylenchina</taxon>
        <taxon>Panagrolaimomorpha</taxon>
        <taxon>Strongyloidoidea</taxon>
        <taxon>Strongyloididae</taxon>
        <taxon>Strongyloides</taxon>
    </lineage>
</organism>
<evidence type="ECO:0000313" key="6">
    <source>
        <dbReference type="WBParaSite" id="TCONS_00005565.p1"/>
    </source>
</evidence>
<dbReference type="Proteomes" id="UP000035681">
    <property type="component" value="Unplaced"/>
</dbReference>
<dbReference type="WBParaSite" id="SSTP_0000372200.1">
    <property type="protein sequence ID" value="SSTP_0000372200.1"/>
    <property type="gene ID" value="SSTP_0000372200"/>
</dbReference>
<feature type="signal peptide" evidence="3">
    <location>
        <begin position="1"/>
        <end position="22"/>
    </location>
</feature>
<evidence type="ECO:0000256" key="2">
    <source>
        <dbReference type="ARBA" id="ARBA00023180"/>
    </source>
</evidence>
<name>A0A0K0E2K4_STRER</name>
<dbReference type="WBParaSite" id="TCONS_00005565.p1">
    <property type="protein sequence ID" value="TCONS_00005565.p1"/>
    <property type="gene ID" value="XLOC_003839"/>
</dbReference>
<evidence type="ECO:0000313" key="5">
    <source>
        <dbReference type="WBParaSite" id="SSTP_0000372200.1"/>
    </source>
</evidence>
<evidence type="ECO:0000256" key="1">
    <source>
        <dbReference type="ARBA" id="ARBA00005679"/>
    </source>
</evidence>
<evidence type="ECO:0000256" key="3">
    <source>
        <dbReference type="SAM" id="SignalP"/>
    </source>
</evidence>
<dbReference type="Pfam" id="PF03227">
    <property type="entry name" value="GILT"/>
    <property type="match status" value="1"/>
</dbReference>
<protein>
    <submittedName>
        <fullName evidence="6">Saposin A-type domain-containing protein</fullName>
    </submittedName>
</protein>
<accession>A0A0K0E2K4</accession>
<keyword evidence="3" id="KW-0732">Signal</keyword>
<evidence type="ECO:0000313" key="4">
    <source>
        <dbReference type="Proteomes" id="UP000035681"/>
    </source>
</evidence>
<dbReference type="AlphaFoldDB" id="A0A0K0E2K4"/>
<dbReference type="InterPro" id="IPR004911">
    <property type="entry name" value="Interferon-induced_GILT"/>
</dbReference>
<comment type="similarity">
    <text evidence="1">Belongs to the GILT family.</text>
</comment>
<reference evidence="5" key="1">
    <citation type="submission" date="2015-08" db="UniProtKB">
        <authorList>
            <consortium name="WormBaseParasite"/>
        </authorList>
    </citation>
    <scope>IDENTIFICATION</scope>
</reference>